<keyword evidence="3 6" id="KW-0863">Zinc-finger</keyword>
<dbReference type="InterPro" id="IPR013083">
    <property type="entry name" value="Znf_RING/FYVE/PHD"/>
</dbReference>
<dbReference type="PANTHER" id="PTHR25465:SF41">
    <property type="entry name" value="E3 UBIQUITIN-PROTEIN LIGASE RNF135"/>
    <property type="match status" value="1"/>
</dbReference>
<feature type="region of interest" description="Disordered" evidence="8">
    <location>
        <begin position="1"/>
        <end position="29"/>
    </location>
</feature>
<feature type="domain" description="RING-type" evidence="9">
    <location>
        <begin position="124"/>
        <end position="167"/>
    </location>
</feature>
<dbReference type="Pfam" id="PF00097">
    <property type="entry name" value="zf-C3HC4"/>
    <property type="match status" value="1"/>
</dbReference>
<dbReference type="InterPro" id="IPR003649">
    <property type="entry name" value="Bbox_C"/>
</dbReference>
<dbReference type="GO" id="GO:0008270">
    <property type="term" value="F:zinc ion binding"/>
    <property type="evidence" value="ECO:0007669"/>
    <property type="project" value="UniProtKB-KW"/>
</dbReference>
<organism evidence="11 12">
    <name type="scientific">Leptobrachium leishanense</name>
    <name type="common">Leishan spiny toad</name>
    <dbReference type="NCBI Taxonomy" id="445787"/>
    <lineage>
        <taxon>Eukaryota</taxon>
        <taxon>Metazoa</taxon>
        <taxon>Chordata</taxon>
        <taxon>Craniata</taxon>
        <taxon>Vertebrata</taxon>
        <taxon>Euteleostomi</taxon>
        <taxon>Amphibia</taxon>
        <taxon>Batrachia</taxon>
        <taxon>Anura</taxon>
        <taxon>Pelobatoidea</taxon>
        <taxon>Megophryidae</taxon>
        <taxon>Leptobrachium</taxon>
    </lineage>
</organism>
<evidence type="ECO:0000256" key="5">
    <source>
        <dbReference type="ARBA" id="ARBA00022833"/>
    </source>
</evidence>
<dbReference type="Gene3D" id="3.30.40.10">
    <property type="entry name" value="Zinc/RING finger domain, C3HC4 (zinc finger)"/>
    <property type="match status" value="1"/>
</dbReference>
<dbReference type="Pfam" id="PF00643">
    <property type="entry name" value="zf-B_box"/>
    <property type="match status" value="1"/>
</dbReference>
<evidence type="ECO:0000256" key="1">
    <source>
        <dbReference type="ARBA" id="ARBA00022679"/>
    </source>
</evidence>
<feature type="region of interest" description="Disordered" evidence="8">
    <location>
        <begin position="412"/>
        <end position="481"/>
    </location>
</feature>
<keyword evidence="2" id="KW-0479">Metal-binding</keyword>
<protein>
    <submittedName>
        <fullName evidence="11">Uncharacterized protein</fullName>
    </submittedName>
</protein>
<dbReference type="PROSITE" id="PS00518">
    <property type="entry name" value="ZF_RING_1"/>
    <property type="match status" value="1"/>
</dbReference>
<reference evidence="11" key="1">
    <citation type="submission" date="2025-08" db="UniProtKB">
        <authorList>
            <consortium name="Ensembl"/>
        </authorList>
    </citation>
    <scope>IDENTIFICATION</scope>
</reference>
<proteinExistence type="predicted"/>
<evidence type="ECO:0000256" key="4">
    <source>
        <dbReference type="ARBA" id="ARBA00022786"/>
    </source>
</evidence>
<accession>A0A8C5QEG1</accession>
<dbReference type="SUPFAM" id="SSF57845">
    <property type="entry name" value="B-box zinc-binding domain"/>
    <property type="match status" value="1"/>
</dbReference>
<feature type="compositionally biased region" description="Acidic residues" evidence="8">
    <location>
        <begin position="450"/>
        <end position="474"/>
    </location>
</feature>
<keyword evidence="7" id="KW-0175">Coiled coil</keyword>
<keyword evidence="12" id="KW-1185">Reference proteome</keyword>
<dbReference type="InterPro" id="IPR018957">
    <property type="entry name" value="Znf_C3HC4_RING-type"/>
</dbReference>
<dbReference type="PROSITE" id="PS50119">
    <property type="entry name" value="ZF_BBOX"/>
    <property type="match status" value="1"/>
</dbReference>
<feature type="compositionally biased region" description="Acidic residues" evidence="8">
    <location>
        <begin position="419"/>
        <end position="443"/>
    </location>
</feature>
<dbReference type="InterPro" id="IPR001841">
    <property type="entry name" value="Znf_RING"/>
</dbReference>
<evidence type="ECO:0000256" key="2">
    <source>
        <dbReference type="ARBA" id="ARBA00022723"/>
    </source>
</evidence>
<dbReference type="OrthoDB" id="6270329at2759"/>
<feature type="domain" description="B box-type" evidence="10">
    <location>
        <begin position="244"/>
        <end position="285"/>
    </location>
</feature>
<evidence type="ECO:0000256" key="3">
    <source>
        <dbReference type="ARBA" id="ARBA00022771"/>
    </source>
</evidence>
<dbReference type="SMART" id="SM00336">
    <property type="entry name" value="BBOX"/>
    <property type="match status" value="1"/>
</dbReference>
<evidence type="ECO:0000256" key="6">
    <source>
        <dbReference type="PROSITE-ProRule" id="PRU00024"/>
    </source>
</evidence>
<dbReference type="InterPro" id="IPR017907">
    <property type="entry name" value="Znf_RING_CS"/>
</dbReference>
<dbReference type="GO" id="GO:0016740">
    <property type="term" value="F:transferase activity"/>
    <property type="evidence" value="ECO:0007669"/>
    <property type="project" value="UniProtKB-KW"/>
</dbReference>
<evidence type="ECO:0000256" key="8">
    <source>
        <dbReference type="SAM" id="MobiDB-lite"/>
    </source>
</evidence>
<evidence type="ECO:0000259" key="9">
    <source>
        <dbReference type="PROSITE" id="PS50089"/>
    </source>
</evidence>
<evidence type="ECO:0000313" key="12">
    <source>
        <dbReference type="Proteomes" id="UP000694569"/>
    </source>
</evidence>
<dbReference type="InterPro" id="IPR000315">
    <property type="entry name" value="Znf_B-box"/>
</dbReference>
<evidence type="ECO:0000259" key="10">
    <source>
        <dbReference type="PROSITE" id="PS50119"/>
    </source>
</evidence>
<dbReference type="SMART" id="SM00184">
    <property type="entry name" value="RING"/>
    <property type="match status" value="1"/>
</dbReference>
<keyword evidence="1" id="KW-0808">Transferase</keyword>
<dbReference type="AlphaFoldDB" id="A0A8C5QEG1"/>
<feature type="compositionally biased region" description="Basic and acidic residues" evidence="8">
    <location>
        <begin position="1"/>
        <end position="11"/>
    </location>
</feature>
<dbReference type="SUPFAM" id="SSF57850">
    <property type="entry name" value="RING/U-box"/>
    <property type="match status" value="1"/>
</dbReference>
<dbReference type="SMART" id="SM00502">
    <property type="entry name" value="BBC"/>
    <property type="match status" value="1"/>
</dbReference>
<evidence type="ECO:0000256" key="7">
    <source>
        <dbReference type="SAM" id="Coils"/>
    </source>
</evidence>
<name>A0A8C5QEG1_9ANUR</name>
<keyword evidence="4" id="KW-0833">Ubl conjugation pathway</keyword>
<dbReference type="GeneTree" id="ENSGT01030000234583"/>
<feature type="coiled-coil region" evidence="7">
    <location>
        <begin position="282"/>
        <end position="327"/>
    </location>
</feature>
<reference evidence="11" key="2">
    <citation type="submission" date="2025-09" db="UniProtKB">
        <authorList>
            <consortium name="Ensembl"/>
        </authorList>
    </citation>
    <scope>IDENTIFICATION</scope>
</reference>
<dbReference type="Gene3D" id="3.30.160.60">
    <property type="entry name" value="Classic Zinc Finger"/>
    <property type="match status" value="1"/>
</dbReference>
<dbReference type="PROSITE" id="PS50089">
    <property type="entry name" value="ZF_RING_2"/>
    <property type="match status" value="1"/>
</dbReference>
<dbReference type="Proteomes" id="UP000694569">
    <property type="component" value="Unplaced"/>
</dbReference>
<sequence>MQKLVGQKEETSSSSLDEEVPPAPRKKRAQNMAFEEMLELVRIFDTKDYDCQKGPYRSKNNARKDRILDKLRATILEKFGKDRTKDQLRKHWSDLKVREQEQLRRIRRVIAKLMACDLREELNCAVCLNIYKDPVTLTCGHSFCQLCIENVLDTQQRCGAYSCPNCRAEFSERPALQRSTALCNIAECVHATSPDVGVLCSYCVNQSIPAVKTCLKCEAALCETHLQVHCKSAEHILKEPTTYQGNRKCTVHREVLKYICSHDRTFVCVSCYLAGDHRGHYVELLERASEKTKEKMKNVLMKLSANRSETEEDILNLQNHGKELLEQAASVGKRVTTLFRDIHAQLDTLEKRLHSELSSQEKRFSRRVSDQILKLEVKKEKLSERMCRIEELCNLTDPLMVLQERESSYRKFFEHEDSSTEEEEEEEEEEEGEAEAEAEEEEYERGPEDCSWEEDEDEEDEDEDDDEDSEDEWFDSVGGLDEGSIAMTLQKALPDIVNNELRDFYVRPAKGLLLDPKTAASSITISDD</sequence>
<keyword evidence="5" id="KW-0862">Zinc</keyword>
<dbReference type="PANTHER" id="PTHR25465">
    <property type="entry name" value="B-BOX DOMAIN CONTAINING"/>
    <property type="match status" value="1"/>
</dbReference>
<dbReference type="Ensembl" id="ENSLLET00000038010.1">
    <property type="protein sequence ID" value="ENSLLEP00000036599.1"/>
    <property type="gene ID" value="ENSLLEG00000023194.1"/>
</dbReference>
<evidence type="ECO:0000313" key="11">
    <source>
        <dbReference type="Ensembl" id="ENSLLEP00000036599.1"/>
    </source>
</evidence>
<dbReference type="InterPro" id="IPR051051">
    <property type="entry name" value="E3_ubiq-ligase_TRIM/RNF"/>
</dbReference>